<sequence length="37" mass="4391">MLQRRGLAIDFTLSFWEKLLRLGKCIFRHVGANHFSE</sequence>
<name>A0A2L2XJ75_9FIRM</name>
<evidence type="ECO:0000313" key="1">
    <source>
        <dbReference type="EMBL" id="GBF33981.1"/>
    </source>
</evidence>
<keyword evidence="2" id="KW-1185">Reference proteome</keyword>
<reference evidence="2" key="1">
    <citation type="submission" date="2018-02" db="EMBL/GenBank/DDBJ databases">
        <title>Genome sequence of Desulfocucumis palustris strain NAW-5.</title>
        <authorList>
            <person name="Watanabe M."/>
            <person name="Kojima H."/>
            <person name="Fukui M."/>
        </authorList>
    </citation>
    <scope>NUCLEOTIDE SEQUENCE [LARGE SCALE GENOMIC DNA]</scope>
    <source>
        <strain evidence="2">NAW-5</strain>
    </source>
</reference>
<dbReference type="AlphaFoldDB" id="A0A2L2XJ75"/>
<accession>A0A2L2XJ75</accession>
<gene>
    <name evidence="1" type="ORF">DCCM_3092</name>
</gene>
<dbReference type="Proteomes" id="UP000239549">
    <property type="component" value="Unassembled WGS sequence"/>
</dbReference>
<dbReference type="EMBL" id="BFAV01000125">
    <property type="protein sequence ID" value="GBF33981.1"/>
    <property type="molecule type" value="Genomic_DNA"/>
</dbReference>
<evidence type="ECO:0000313" key="2">
    <source>
        <dbReference type="Proteomes" id="UP000239549"/>
    </source>
</evidence>
<protein>
    <submittedName>
        <fullName evidence="1">Uncharacterized protein</fullName>
    </submittedName>
</protein>
<proteinExistence type="predicted"/>
<comment type="caution">
    <text evidence="1">The sequence shown here is derived from an EMBL/GenBank/DDBJ whole genome shotgun (WGS) entry which is preliminary data.</text>
</comment>
<organism evidence="1 2">
    <name type="scientific">Desulfocucumis palustris</name>
    <dbReference type="NCBI Taxonomy" id="1898651"/>
    <lineage>
        <taxon>Bacteria</taxon>
        <taxon>Bacillati</taxon>
        <taxon>Bacillota</taxon>
        <taxon>Clostridia</taxon>
        <taxon>Eubacteriales</taxon>
        <taxon>Desulfocucumaceae</taxon>
        <taxon>Desulfocucumis</taxon>
    </lineage>
</organism>